<dbReference type="Pfam" id="PF11518">
    <property type="entry name" value="DUF3221"/>
    <property type="match status" value="1"/>
</dbReference>
<dbReference type="Gene3D" id="2.40.50.140">
    <property type="entry name" value="Nucleic acid-binding proteins"/>
    <property type="match status" value="1"/>
</dbReference>
<dbReference type="EMBL" id="JBHUEM010000009">
    <property type="protein sequence ID" value="MFD1736549.1"/>
    <property type="molecule type" value="Genomic_DNA"/>
</dbReference>
<dbReference type="InterPro" id="IPR021598">
    <property type="entry name" value="DUF3221"/>
</dbReference>
<name>A0ABW4LN19_9BACI</name>
<sequence>MKKHIKLSLICLISIIILTSCSQEDTITGYVSSTITDQNYFLLIQNITQDEIRDKTFEEKVVIAIEELENEDSNGYFIYVPQEFHDKVILGEKVKVWLTGPAQESLPPKVSAEKIQTISN</sequence>
<evidence type="ECO:0000313" key="2">
    <source>
        <dbReference type="EMBL" id="MFD1736549.1"/>
    </source>
</evidence>
<keyword evidence="1" id="KW-0732">Signal</keyword>
<feature type="signal peptide" evidence="1">
    <location>
        <begin position="1"/>
        <end position="22"/>
    </location>
</feature>
<protein>
    <submittedName>
        <fullName evidence="2">DUF3221 domain-containing protein</fullName>
    </submittedName>
</protein>
<dbReference type="InterPro" id="IPR012340">
    <property type="entry name" value="NA-bd_OB-fold"/>
</dbReference>
<dbReference type="RefSeq" id="WP_377927711.1">
    <property type="nucleotide sequence ID" value="NZ_JBHUEM010000009.1"/>
</dbReference>
<comment type="caution">
    <text evidence="2">The sequence shown here is derived from an EMBL/GenBank/DDBJ whole genome shotgun (WGS) entry which is preliminary data.</text>
</comment>
<proteinExistence type="predicted"/>
<dbReference type="PROSITE" id="PS51257">
    <property type="entry name" value="PROKAR_LIPOPROTEIN"/>
    <property type="match status" value="1"/>
</dbReference>
<reference evidence="3" key="1">
    <citation type="journal article" date="2019" name="Int. J. Syst. Evol. Microbiol.">
        <title>The Global Catalogue of Microorganisms (GCM) 10K type strain sequencing project: providing services to taxonomists for standard genome sequencing and annotation.</title>
        <authorList>
            <consortium name="The Broad Institute Genomics Platform"/>
            <consortium name="The Broad Institute Genome Sequencing Center for Infectious Disease"/>
            <person name="Wu L."/>
            <person name="Ma J."/>
        </authorList>
    </citation>
    <scope>NUCLEOTIDE SEQUENCE [LARGE SCALE GENOMIC DNA]</scope>
    <source>
        <strain evidence="3">CCUG 49339</strain>
    </source>
</reference>
<feature type="chain" id="PRO_5045261443" evidence="1">
    <location>
        <begin position="23"/>
        <end position="120"/>
    </location>
</feature>
<keyword evidence="3" id="KW-1185">Reference proteome</keyword>
<organism evidence="2 3">
    <name type="scientific">Bacillus salitolerans</name>
    <dbReference type="NCBI Taxonomy" id="1437434"/>
    <lineage>
        <taxon>Bacteria</taxon>
        <taxon>Bacillati</taxon>
        <taxon>Bacillota</taxon>
        <taxon>Bacilli</taxon>
        <taxon>Bacillales</taxon>
        <taxon>Bacillaceae</taxon>
        <taxon>Bacillus</taxon>
    </lineage>
</organism>
<evidence type="ECO:0000256" key="1">
    <source>
        <dbReference type="SAM" id="SignalP"/>
    </source>
</evidence>
<accession>A0ABW4LN19</accession>
<gene>
    <name evidence="2" type="ORF">ACFSCX_08220</name>
</gene>
<evidence type="ECO:0000313" key="3">
    <source>
        <dbReference type="Proteomes" id="UP001597214"/>
    </source>
</evidence>
<dbReference type="Proteomes" id="UP001597214">
    <property type="component" value="Unassembled WGS sequence"/>
</dbReference>